<dbReference type="InterPro" id="IPR023772">
    <property type="entry name" value="DNA-bd_HTH_TetR-type_CS"/>
</dbReference>
<name>A0A0E3WD42_MYCLN</name>
<dbReference type="Gene3D" id="1.10.357.10">
    <property type="entry name" value="Tetracycline Repressor, domain 2"/>
    <property type="match status" value="1"/>
</dbReference>
<accession>A0A0E3WD42</accession>
<protein>
    <submittedName>
        <fullName evidence="6">AcrR family transcriptional regulator</fullName>
    </submittedName>
</protein>
<keyword evidence="2 4" id="KW-0238">DNA-binding</keyword>
<reference evidence="6 7" key="1">
    <citation type="submission" date="2015-03" db="EMBL/GenBank/DDBJ databases">
        <authorList>
            <person name="Urmite Genomes"/>
        </authorList>
    </citation>
    <scope>NUCLEOTIDE SEQUENCE [LARGE SCALE GENOMIC DNA]</scope>
    <source>
        <strain evidence="6 7">CSUR P1491</strain>
    </source>
</reference>
<evidence type="ECO:0000256" key="2">
    <source>
        <dbReference type="ARBA" id="ARBA00023125"/>
    </source>
</evidence>
<feature type="DNA-binding region" description="H-T-H motif" evidence="4">
    <location>
        <begin position="35"/>
        <end position="54"/>
    </location>
</feature>
<dbReference type="Pfam" id="PF21313">
    <property type="entry name" value="EthR_C"/>
    <property type="match status" value="1"/>
</dbReference>
<dbReference type="Proteomes" id="UP000199251">
    <property type="component" value="Unassembled WGS sequence"/>
</dbReference>
<dbReference type="Pfam" id="PF00440">
    <property type="entry name" value="TetR_N"/>
    <property type="match status" value="1"/>
</dbReference>
<dbReference type="STRING" id="141349.BN1232_04039"/>
<proteinExistence type="predicted"/>
<evidence type="ECO:0000256" key="1">
    <source>
        <dbReference type="ARBA" id="ARBA00023015"/>
    </source>
</evidence>
<dbReference type="EMBL" id="CTEE01000001">
    <property type="protein sequence ID" value="CQD17871.1"/>
    <property type="molecule type" value="Genomic_DNA"/>
</dbReference>
<dbReference type="SUPFAM" id="SSF48498">
    <property type="entry name" value="Tetracyclin repressor-like, C-terminal domain"/>
    <property type="match status" value="1"/>
</dbReference>
<evidence type="ECO:0000313" key="7">
    <source>
        <dbReference type="Proteomes" id="UP000199251"/>
    </source>
</evidence>
<dbReference type="GO" id="GO:0000976">
    <property type="term" value="F:transcription cis-regulatory region binding"/>
    <property type="evidence" value="ECO:0007669"/>
    <property type="project" value="TreeGrafter"/>
</dbReference>
<dbReference type="GO" id="GO:0003700">
    <property type="term" value="F:DNA-binding transcription factor activity"/>
    <property type="evidence" value="ECO:0007669"/>
    <property type="project" value="TreeGrafter"/>
</dbReference>
<dbReference type="InterPro" id="IPR049397">
    <property type="entry name" value="EthR_C"/>
</dbReference>
<feature type="domain" description="HTH tetR-type" evidence="5">
    <location>
        <begin position="10"/>
        <end position="72"/>
    </location>
</feature>
<keyword evidence="3" id="KW-0804">Transcription</keyword>
<dbReference type="PROSITE" id="PS50977">
    <property type="entry name" value="HTH_TETR_2"/>
    <property type="match status" value="1"/>
</dbReference>
<dbReference type="InterPro" id="IPR001647">
    <property type="entry name" value="HTH_TetR"/>
</dbReference>
<gene>
    <name evidence="6" type="ORF">BN1232_04039</name>
</gene>
<dbReference type="PROSITE" id="PS01081">
    <property type="entry name" value="HTH_TETR_1"/>
    <property type="match status" value="1"/>
</dbReference>
<dbReference type="PANTHER" id="PTHR30055">
    <property type="entry name" value="HTH-TYPE TRANSCRIPTIONAL REGULATOR RUTR"/>
    <property type="match status" value="1"/>
</dbReference>
<dbReference type="InterPro" id="IPR036271">
    <property type="entry name" value="Tet_transcr_reg_TetR-rel_C_sf"/>
</dbReference>
<evidence type="ECO:0000256" key="4">
    <source>
        <dbReference type="PROSITE-ProRule" id="PRU00335"/>
    </source>
</evidence>
<keyword evidence="1" id="KW-0805">Transcription regulation</keyword>
<evidence type="ECO:0000259" key="5">
    <source>
        <dbReference type="PROSITE" id="PS50977"/>
    </source>
</evidence>
<evidence type="ECO:0000313" key="6">
    <source>
        <dbReference type="EMBL" id="CQD17871.1"/>
    </source>
</evidence>
<dbReference type="Gene3D" id="1.10.10.60">
    <property type="entry name" value="Homeodomain-like"/>
    <property type="match status" value="1"/>
</dbReference>
<sequence length="200" mass="21651">MVNSPPSAREALTARLRAAVESLLEQEVSSYTELTVSAICTAAGISRPTFYAYFDDKVVLVRAIAADTIGELVSVSALWLDAPKSTRAELNQAMTQLFEAYAPHRKAMAAAAEVASYDAELHDTFISSMEAAARRVAEHIAEGQRAGLVRAGLLPTATARWLAWMTELGLRRAFAGRSTASPEAISAMTDIHWFTLYEAV</sequence>
<dbReference type="PANTHER" id="PTHR30055:SF238">
    <property type="entry name" value="MYCOFACTOCIN BIOSYNTHESIS TRANSCRIPTIONAL REGULATOR MFTR-RELATED"/>
    <property type="match status" value="1"/>
</dbReference>
<dbReference type="AlphaFoldDB" id="A0A0E3WD42"/>
<dbReference type="SUPFAM" id="SSF46689">
    <property type="entry name" value="Homeodomain-like"/>
    <property type="match status" value="1"/>
</dbReference>
<dbReference type="InterPro" id="IPR050109">
    <property type="entry name" value="HTH-type_TetR-like_transc_reg"/>
</dbReference>
<dbReference type="InterPro" id="IPR009057">
    <property type="entry name" value="Homeodomain-like_sf"/>
</dbReference>
<organism evidence="6 7">
    <name type="scientific">Mycobacterium lentiflavum</name>
    <dbReference type="NCBI Taxonomy" id="141349"/>
    <lineage>
        <taxon>Bacteria</taxon>
        <taxon>Bacillati</taxon>
        <taxon>Actinomycetota</taxon>
        <taxon>Actinomycetes</taxon>
        <taxon>Mycobacteriales</taxon>
        <taxon>Mycobacteriaceae</taxon>
        <taxon>Mycobacterium</taxon>
        <taxon>Mycobacterium simiae complex</taxon>
    </lineage>
</organism>
<evidence type="ECO:0000256" key="3">
    <source>
        <dbReference type="ARBA" id="ARBA00023163"/>
    </source>
</evidence>